<dbReference type="PANTHER" id="PTHR34598">
    <property type="entry name" value="BLL6449 PROTEIN"/>
    <property type="match status" value="1"/>
</dbReference>
<dbReference type="Proteomes" id="UP000272025">
    <property type="component" value="Unassembled WGS sequence"/>
</dbReference>
<evidence type="ECO:0008006" key="4">
    <source>
        <dbReference type="Google" id="ProtNLM"/>
    </source>
</evidence>
<reference evidence="2 3" key="1">
    <citation type="journal article" date="2018" name="Mol. Ecol.">
        <title>The obligate alkalophilic soda-lake fungus Sodiomyces alkalinus has shifted to a protein diet.</title>
        <authorList>
            <person name="Grum-Grzhimaylo A.A."/>
            <person name="Falkoski D.L."/>
            <person name="van den Heuvel J."/>
            <person name="Valero-Jimenez C.A."/>
            <person name="Min B."/>
            <person name="Choi I.G."/>
            <person name="Lipzen A."/>
            <person name="Daum C.G."/>
            <person name="Aanen D.K."/>
            <person name="Tsang A."/>
            <person name="Henrissat B."/>
            <person name="Bilanenko E.N."/>
            <person name="de Vries R.P."/>
            <person name="van Kan J.A.L."/>
            <person name="Grigoriev I.V."/>
            <person name="Debets A.J.M."/>
        </authorList>
    </citation>
    <scope>NUCLEOTIDE SEQUENCE [LARGE SCALE GENOMIC DNA]</scope>
    <source>
        <strain evidence="2 3">F11</strain>
    </source>
</reference>
<proteinExistence type="inferred from homology"/>
<dbReference type="RefSeq" id="XP_028466700.1">
    <property type="nucleotide sequence ID" value="XM_028611682.1"/>
</dbReference>
<name>A0A3N2PWN1_SODAK</name>
<dbReference type="EMBL" id="ML119054">
    <property type="protein sequence ID" value="ROT38894.1"/>
    <property type="molecule type" value="Genomic_DNA"/>
</dbReference>
<evidence type="ECO:0000313" key="2">
    <source>
        <dbReference type="EMBL" id="ROT38894.1"/>
    </source>
</evidence>
<accession>A0A3N2PWN1</accession>
<dbReference type="GO" id="GO:0016491">
    <property type="term" value="F:oxidoreductase activity"/>
    <property type="evidence" value="ECO:0007669"/>
    <property type="project" value="InterPro"/>
</dbReference>
<protein>
    <recommendedName>
        <fullName evidence="4">Methyltransferase</fullName>
    </recommendedName>
</protein>
<dbReference type="STRING" id="1314773.A0A3N2PWN1"/>
<gene>
    <name evidence="2" type="ORF">SODALDRAFT_332333</name>
</gene>
<evidence type="ECO:0000256" key="1">
    <source>
        <dbReference type="ARBA" id="ARBA00023604"/>
    </source>
</evidence>
<keyword evidence="3" id="KW-1185">Reference proteome</keyword>
<dbReference type="NCBIfam" id="NF041278">
    <property type="entry name" value="CmcJ_NvfI_EfuI"/>
    <property type="match status" value="1"/>
</dbReference>
<comment type="similarity">
    <text evidence="1">Belongs to the asaB hydroxylase/desaturase family.</text>
</comment>
<dbReference type="GeneID" id="39580160"/>
<dbReference type="OrthoDB" id="412788at2759"/>
<evidence type="ECO:0000313" key="3">
    <source>
        <dbReference type="Proteomes" id="UP000272025"/>
    </source>
</evidence>
<dbReference type="InterPro" id="IPR044053">
    <property type="entry name" value="AsaB-like"/>
</dbReference>
<dbReference type="AlphaFoldDB" id="A0A3N2PWN1"/>
<dbReference type="PANTHER" id="PTHR34598:SF3">
    <property type="entry name" value="OXIDOREDUCTASE AN1597"/>
    <property type="match status" value="1"/>
</dbReference>
<sequence>MADTVTASIRYVRREDNDRLATEKPYILHYDAPAGLLPNNFTIESFPGIQVRNLRAAGLRYEDHGMTIAKLDEASMSEMRRPELFDDDDWIERTYLPALHRSVCAALGAKSMTVFDWMLRKRSPSFPKRNVGEADWEAVQPSLSAHIDYTTKELDGRLDQYFGEEKENVTKRRYQVINIWKPLSGPCRDFPMAYLDPKSVDRDRDLLAVDEVFPNVANEVYQVYYNPKHKWYYVPDQLESELVIFNAYDSETGQVNAVPHCSFDLGELGSGIPRQSLEVRAFVFY</sequence>
<organism evidence="2 3">
    <name type="scientific">Sodiomyces alkalinus (strain CBS 110278 / VKM F-3762 / F11)</name>
    <name type="common">Alkaliphilic filamentous fungus</name>
    <dbReference type="NCBI Taxonomy" id="1314773"/>
    <lineage>
        <taxon>Eukaryota</taxon>
        <taxon>Fungi</taxon>
        <taxon>Dikarya</taxon>
        <taxon>Ascomycota</taxon>
        <taxon>Pezizomycotina</taxon>
        <taxon>Sordariomycetes</taxon>
        <taxon>Hypocreomycetidae</taxon>
        <taxon>Glomerellales</taxon>
        <taxon>Plectosphaerellaceae</taxon>
        <taxon>Sodiomyces</taxon>
    </lineage>
</organism>